<reference evidence="1" key="1">
    <citation type="submission" date="2020-06" db="EMBL/GenBank/DDBJ databases">
        <authorList>
            <person name="Li T."/>
            <person name="Hu X."/>
            <person name="Zhang T."/>
            <person name="Song X."/>
            <person name="Zhang H."/>
            <person name="Dai N."/>
            <person name="Sheng W."/>
            <person name="Hou X."/>
            <person name="Wei L."/>
        </authorList>
    </citation>
    <scope>NUCLEOTIDE SEQUENCE</scope>
    <source>
        <strain evidence="1">G02</strain>
        <tissue evidence="1">Leaf</tissue>
    </source>
</reference>
<sequence length="95" mass="10585">MTTNECVFMEKGECSKSAEDCQRYASEAVLNSQKEIGEVCNDEVEINHAENDEFVAENDDDFCCEKMLSNLTGMVMIGMIHLTGKQLMLLVVVAL</sequence>
<evidence type="ECO:0000313" key="1">
    <source>
        <dbReference type="EMBL" id="KAL0309418.1"/>
    </source>
</evidence>
<organism evidence="1">
    <name type="scientific">Sesamum radiatum</name>
    <name type="common">Black benniseed</name>
    <dbReference type="NCBI Taxonomy" id="300843"/>
    <lineage>
        <taxon>Eukaryota</taxon>
        <taxon>Viridiplantae</taxon>
        <taxon>Streptophyta</taxon>
        <taxon>Embryophyta</taxon>
        <taxon>Tracheophyta</taxon>
        <taxon>Spermatophyta</taxon>
        <taxon>Magnoliopsida</taxon>
        <taxon>eudicotyledons</taxon>
        <taxon>Gunneridae</taxon>
        <taxon>Pentapetalae</taxon>
        <taxon>asterids</taxon>
        <taxon>lamiids</taxon>
        <taxon>Lamiales</taxon>
        <taxon>Pedaliaceae</taxon>
        <taxon>Sesamum</taxon>
    </lineage>
</organism>
<dbReference type="AlphaFoldDB" id="A0AAW2KS59"/>
<comment type="caution">
    <text evidence="1">The sequence shown here is derived from an EMBL/GenBank/DDBJ whole genome shotgun (WGS) entry which is preliminary data.</text>
</comment>
<accession>A0AAW2KS59</accession>
<gene>
    <name evidence="1" type="ORF">Sradi_5884100</name>
</gene>
<dbReference type="EMBL" id="JACGWJ010000027">
    <property type="protein sequence ID" value="KAL0309418.1"/>
    <property type="molecule type" value="Genomic_DNA"/>
</dbReference>
<protein>
    <submittedName>
        <fullName evidence="1">Uncharacterized protein</fullName>
    </submittedName>
</protein>
<reference evidence="1" key="2">
    <citation type="journal article" date="2024" name="Plant">
        <title>Genomic evolution and insights into agronomic trait innovations of Sesamum species.</title>
        <authorList>
            <person name="Miao H."/>
            <person name="Wang L."/>
            <person name="Qu L."/>
            <person name="Liu H."/>
            <person name="Sun Y."/>
            <person name="Le M."/>
            <person name="Wang Q."/>
            <person name="Wei S."/>
            <person name="Zheng Y."/>
            <person name="Lin W."/>
            <person name="Duan Y."/>
            <person name="Cao H."/>
            <person name="Xiong S."/>
            <person name="Wang X."/>
            <person name="Wei L."/>
            <person name="Li C."/>
            <person name="Ma Q."/>
            <person name="Ju M."/>
            <person name="Zhao R."/>
            <person name="Li G."/>
            <person name="Mu C."/>
            <person name="Tian Q."/>
            <person name="Mei H."/>
            <person name="Zhang T."/>
            <person name="Gao T."/>
            <person name="Zhang H."/>
        </authorList>
    </citation>
    <scope>NUCLEOTIDE SEQUENCE</scope>
    <source>
        <strain evidence="1">G02</strain>
    </source>
</reference>
<name>A0AAW2KS59_SESRA</name>
<proteinExistence type="predicted"/>